<evidence type="ECO:0000313" key="2">
    <source>
        <dbReference type="EMBL" id="CAB4137956.1"/>
    </source>
</evidence>
<reference evidence="2" key="1">
    <citation type="submission" date="2020-04" db="EMBL/GenBank/DDBJ databases">
        <authorList>
            <person name="Chiriac C."/>
            <person name="Salcher M."/>
            <person name="Ghai R."/>
            <person name="Kavagutti S V."/>
        </authorList>
    </citation>
    <scope>NUCLEOTIDE SEQUENCE</scope>
</reference>
<proteinExistence type="predicted"/>
<organism evidence="2">
    <name type="scientific">uncultured Caudovirales phage</name>
    <dbReference type="NCBI Taxonomy" id="2100421"/>
    <lineage>
        <taxon>Viruses</taxon>
        <taxon>Duplodnaviria</taxon>
        <taxon>Heunggongvirae</taxon>
        <taxon>Uroviricota</taxon>
        <taxon>Caudoviricetes</taxon>
        <taxon>Peduoviridae</taxon>
        <taxon>Maltschvirus</taxon>
        <taxon>Maltschvirus maltsch</taxon>
    </lineage>
</organism>
<sequence length="75" mass="8045">MGWTVNPWLAEFDSQMRSHAVVALVVERILGKDEVVSSNLINSTTKCPAGQIGKVGSLKRSSSPCSNQGRGTMLL</sequence>
<dbReference type="EMBL" id="LR796341">
    <property type="protein sequence ID" value="CAB4137956.1"/>
    <property type="molecule type" value="Genomic_DNA"/>
</dbReference>
<feature type="region of interest" description="Disordered" evidence="1">
    <location>
        <begin position="53"/>
        <end position="75"/>
    </location>
</feature>
<accession>A0A6J5LYH4</accession>
<feature type="compositionally biased region" description="Polar residues" evidence="1">
    <location>
        <begin position="59"/>
        <end position="75"/>
    </location>
</feature>
<gene>
    <name evidence="2" type="ORF">UFOVP328_152</name>
</gene>
<evidence type="ECO:0000256" key="1">
    <source>
        <dbReference type="SAM" id="MobiDB-lite"/>
    </source>
</evidence>
<protein>
    <submittedName>
        <fullName evidence="2">Uncharacterized protein</fullName>
    </submittedName>
</protein>
<name>A0A6J5LYH4_9CAUD</name>